<comment type="caution">
    <text evidence="2">The sequence shown here is derived from an EMBL/GenBank/DDBJ whole genome shotgun (WGS) entry which is preliminary data.</text>
</comment>
<dbReference type="Proteomes" id="UP000185829">
    <property type="component" value="Unassembled WGS sequence"/>
</dbReference>
<dbReference type="EMBL" id="FTMX01000009">
    <property type="protein sequence ID" value="SIS01646.1"/>
    <property type="molecule type" value="Genomic_DNA"/>
</dbReference>
<organism evidence="2 3">
    <name type="scientific">Peribacillus simplex</name>
    <dbReference type="NCBI Taxonomy" id="1478"/>
    <lineage>
        <taxon>Bacteria</taxon>
        <taxon>Bacillati</taxon>
        <taxon>Bacillota</taxon>
        <taxon>Bacilli</taxon>
        <taxon>Bacillales</taxon>
        <taxon>Bacillaceae</taxon>
        <taxon>Peribacillus</taxon>
    </lineage>
</organism>
<evidence type="ECO:0000313" key="2">
    <source>
        <dbReference type="EMBL" id="SIS01646.1"/>
    </source>
</evidence>
<sequence>MYVLLNNRPQFVLSIQKEINRAEKQFENLRLKNGVNFADESTIKNASEKGLHKMQFLLKQKEDLNKSLDLLGLLYDHRLQAMYPNWDGRNYLSIEQKEFFVMAEEYYGKNITPEDFSNPPRKYSKDEQIEIISSFYQISNSHNDSYKRNQSIELLNKKYPEFQTDNQSYKHMFYYECMRYSDEIGQERMNQLQSAFNVQHVGKEEDSQLERSATIGPKSNHNSSFLSFDASGFFSILESAIHEADRKWREDELEQKNKNKRKRQKGMER</sequence>
<name>A0A9X8WMU6_9BACI</name>
<protein>
    <submittedName>
        <fullName evidence="2">Uncharacterized protein</fullName>
    </submittedName>
</protein>
<feature type="compositionally biased region" description="Basic residues" evidence="1">
    <location>
        <begin position="258"/>
        <end position="269"/>
    </location>
</feature>
<reference evidence="2 3" key="1">
    <citation type="submission" date="2017-01" db="EMBL/GenBank/DDBJ databases">
        <authorList>
            <person name="Varghese N."/>
            <person name="Submissions S."/>
        </authorList>
    </citation>
    <scope>NUCLEOTIDE SEQUENCE [LARGE SCALE GENOMIC DNA]</scope>
    <source>
        <strain evidence="2 3">RUG2-6</strain>
    </source>
</reference>
<proteinExistence type="predicted"/>
<gene>
    <name evidence="2" type="ORF">SAMN05878482_10956</name>
</gene>
<evidence type="ECO:0000256" key="1">
    <source>
        <dbReference type="SAM" id="MobiDB-lite"/>
    </source>
</evidence>
<feature type="compositionally biased region" description="Basic and acidic residues" evidence="1">
    <location>
        <begin position="245"/>
        <end position="257"/>
    </location>
</feature>
<accession>A0A9X8WMU6</accession>
<evidence type="ECO:0000313" key="3">
    <source>
        <dbReference type="Proteomes" id="UP000185829"/>
    </source>
</evidence>
<feature type="region of interest" description="Disordered" evidence="1">
    <location>
        <begin position="245"/>
        <end position="269"/>
    </location>
</feature>
<dbReference type="AlphaFoldDB" id="A0A9X8WMU6"/>